<feature type="compositionally biased region" description="Basic and acidic residues" evidence="1">
    <location>
        <begin position="264"/>
        <end position="276"/>
    </location>
</feature>
<proteinExistence type="predicted"/>
<feature type="compositionally biased region" description="Basic residues" evidence="1">
    <location>
        <begin position="285"/>
        <end position="304"/>
    </location>
</feature>
<organism evidence="2 3">
    <name type="scientific">Methanoculleus marisnigri</name>
    <dbReference type="NCBI Taxonomy" id="2198"/>
    <lineage>
        <taxon>Archaea</taxon>
        <taxon>Methanobacteriati</taxon>
        <taxon>Methanobacteriota</taxon>
        <taxon>Stenosarchaea group</taxon>
        <taxon>Methanomicrobia</taxon>
        <taxon>Methanomicrobiales</taxon>
        <taxon>Methanomicrobiaceae</taxon>
        <taxon>Methanoculleus</taxon>
    </lineage>
</organism>
<dbReference type="Proteomes" id="UP000054323">
    <property type="component" value="Unassembled WGS sequence"/>
</dbReference>
<name>A0A101GNQ3_9EURY</name>
<accession>A0A101GNQ3</accession>
<dbReference type="PATRIC" id="fig|2198.4.peg.1288"/>
<reference evidence="3" key="1">
    <citation type="journal article" date="2015" name="MBio">
        <title>Genome-Resolved Metagenomic Analysis Reveals Roles for Candidate Phyla and Other Microbial Community Members in Biogeochemical Transformations in Oil Reservoirs.</title>
        <authorList>
            <person name="Hu P."/>
            <person name="Tom L."/>
            <person name="Singh A."/>
            <person name="Thomas B.C."/>
            <person name="Baker B.J."/>
            <person name="Piceno Y.M."/>
            <person name="Andersen G.L."/>
            <person name="Banfield J.F."/>
        </authorList>
    </citation>
    <scope>NUCLEOTIDE SEQUENCE [LARGE SCALE GENOMIC DNA]</scope>
</reference>
<protein>
    <submittedName>
        <fullName evidence="2">Uncharacterized protein</fullName>
    </submittedName>
</protein>
<evidence type="ECO:0000313" key="2">
    <source>
        <dbReference type="EMBL" id="KUK61759.1"/>
    </source>
</evidence>
<evidence type="ECO:0000256" key="1">
    <source>
        <dbReference type="SAM" id="MobiDB-lite"/>
    </source>
</evidence>
<dbReference type="EMBL" id="LGGD01000104">
    <property type="protein sequence ID" value="KUK61759.1"/>
    <property type="molecule type" value="Genomic_DNA"/>
</dbReference>
<feature type="region of interest" description="Disordered" evidence="1">
    <location>
        <begin position="264"/>
        <end position="314"/>
    </location>
</feature>
<dbReference type="AlphaFoldDB" id="A0A101GNQ3"/>
<comment type="caution">
    <text evidence="2">The sequence shown here is derived from an EMBL/GenBank/DDBJ whole genome shotgun (WGS) entry which is preliminary data.</text>
</comment>
<gene>
    <name evidence="2" type="ORF">XD82_0969</name>
</gene>
<sequence length="314" mass="33679">MEFGRRVILAVVALGAVIAVSFLIDTAVSGAYAPETGSTDSLLHTATIDRYDLRYGPQSWRPYATPIAIGPGDLPSGSWYLAFVDLGVVPVGGNPALFRTGSVKVDYQFTDLAGTASFSVYGLHAGDGRAWTNRQSGYGTSGYYVTGTAAPGDSPWGMSPLPEGNTYTVEVAGSPRPVDEDVGRDTRVLWFERISSGLDGIHITTDLAARKGQVTETADSGGSFYVTYTGGNRVGDLFLMVAVDRPQPEDFGLTLESTFVLRPADGDRGSDPHPREFGGILGSAARRRRRPRAKTGSRHVRRPGIRPSRVVLRH</sequence>
<evidence type="ECO:0000313" key="3">
    <source>
        <dbReference type="Proteomes" id="UP000054323"/>
    </source>
</evidence>